<keyword evidence="2" id="KW-1185">Reference proteome</keyword>
<evidence type="ECO:0000313" key="2">
    <source>
        <dbReference type="Proteomes" id="UP000027138"/>
    </source>
</evidence>
<evidence type="ECO:0000313" key="1">
    <source>
        <dbReference type="EMBL" id="KDP43413.1"/>
    </source>
</evidence>
<dbReference type="Proteomes" id="UP000027138">
    <property type="component" value="Unassembled WGS sequence"/>
</dbReference>
<reference evidence="1 2" key="1">
    <citation type="journal article" date="2014" name="PLoS ONE">
        <title>Global Analysis of Gene Expression Profiles in Physic Nut (Jatropha curcas L.) Seedlings Exposed to Salt Stress.</title>
        <authorList>
            <person name="Zhang L."/>
            <person name="Zhang C."/>
            <person name="Wu P."/>
            <person name="Chen Y."/>
            <person name="Li M."/>
            <person name="Jiang H."/>
            <person name="Wu G."/>
        </authorList>
    </citation>
    <scope>NUCLEOTIDE SEQUENCE [LARGE SCALE GENOMIC DNA]</scope>
    <source>
        <strain evidence="2">cv. GZQX0401</strain>
        <tissue evidence="1">Young leaves</tissue>
    </source>
</reference>
<dbReference type="AlphaFoldDB" id="A0A067L839"/>
<gene>
    <name evidence="1" type="ORF">JCGZ_26537</name>
</gene>
<organism evidence="1 2">
    <name type="scientific">Jatropha curcas</name>
    <name type="common">Barbados nut</name>
    <dbReference type="NCBI Taxonomy" id="180498"/>
    <lineage>
        <taxon>Eukaryota</taxon>
        <taxon>Viridiplantae</taxon>
        <taxon>Streptophyta</taxon>
        <taxon>Embryophyta</taxon>
        <taxon>Tracheophyta</taxon>
        <taxon>Spermatophyta</taxon>
        <taxon>Magnoliopsida</taxon>
        <taxon>eudicotyledons</taxon>
        <taxon>Gunneridae</taxon>
        <taxon>Pentapetalae</taxon>
        <taxon>rosids</taxon>
        <taxon>fabids</taxon>
        <taxon>Malpighiales</taxon>
        <taxon>Euphorbiaceae</taxon>
        <taxon>Crotonoideae</taxon>
        <taxon>Jatropheae</taxon>
        <taxon>Jatropha</taxon>
    </lineage>
</organism>
<protein>
    <submittedName>
        <fullName evidence="1">Uncharacterized protein</fullName>
    </submittedName>
</protein>
<dbReference type="EMBL" id="KK914268">
    <property type="protein sequence ID" value="KDP43413.1"/>
    <property type="molecule type" value="Genomic_DNA"/>
</dbReference>
<accession>A0A067L839</accession>
<proteinExistence type="predicted"/>
<name>A0A067L839_JATCU</name>
<sequence length="172" mass="19471">MLISHTLKRVENPPQRVKRKPRSKAFQAYSSLLIRWSKERSISSSHDFLATVDGDLRTDRRVSGKAPRGRITSSSCESWHHSLIFDWYALRPNSKFFGHHGFVRAVSDTVGQVWGDRCPRVHLMPSMLIILDTDRGSKVKDPLALPVGPITRARATKLRAALNAFAQEQITL</sequence>